<evidence type="ECO:0000256" key="1">
    <source>
        <dbReference type="ARBA" id="ARBA00001974"/>
    </source>
</evidence>
<comment type="cofactor">
    <cofactor evidence="1">
        <name>FAD</name>
        <dbReference type="ChEBI" id="CHEBI:57692"/>
    </cofactor>
</comment>
<comment type="caution">
    <text evidence="6">The sequence shown here is derived from an EMBL/GenBank/DDBJ whole genome shotgun (WGS) entry which is preliminary data.</text>
</comment>
<dbReference type="InterPro" id="IPR006076">
    <property type="entry name" value="FAD-dep_OxRdtase"/>
</dbReference>
<dbReference type="InterPro" id="IPR017741">
    <property type="entry name" value="FAD-dependent_OxRdtase_HpnW"/>
</dbReference>
<name>A0ABS1DBF6_9PROT</name>
<sequence length="393" mass="41291">MSRQGIRRGPYDLAVVGGGIVGLAHALAARRLGKRVVVLERDAANVGASIRNFGFVTVTGQARGAQWRRALRSRDVWDAVAGPAGIASQHAGLTLAVQTQEGLAVVESFLATEMGTGCQLLDPAPALARYPHLNPEGLLGVLESPHERRVEAKHAIPRLTRWLAEALGVQFAFGVNVRAVDPPRVETSAGPIDAGAVAICPGSDDTGPFAERLAGYRLSKCKLHMLRAAPLPGTYRQTAAVMGDLSLVRYPGYASLPEAAALTERLEADPGAGPALAHGIHLIAVQSADGSLVLGDSHAYADAPDPFQPAEVDDAILNLARATLALDDFRVTERWTGVYAAAAGRENLIDRPRDDVRQVVITSGTGMSTAFALAEESVGELFAGDPSAHPLPV</sequence>
<organism evidence="6 7">
    <name type="scientific">Rhodovibrio sodomensis</name>
    <dbReference type="NCBI Taxonomy" id="1088"/>
    <lineage>
        <taxon>Bacteria</taxon>
        <taxon>Pseudomonadati</taxon>
        <taxon>Pseudomonadota</taxon>
        <taxon>Alphaproteobacteria</taxon>
        <taxon>Rhodospirillales</taxon>
        <taxon>Rhodovibrionaceae</taxon>
        <taxon>Rhodovibrio</taxon>
    </lineage>
</organism>
<keyword evidence="4" id="KW-0560">Oxidoreductase</keyword>
<evidence type="ECO:0000256" key="4">
    <source>
        <dbReference type="ARBA" id="ARBA00023002"/>
    </source>
</evidence>
<dbReference type="EMBL" id="NRRL01000005">
    <property type="protein sequence ID" value="MBK1667271.1"/>
    <property type="molecule type" value="Genomic_DNA"/>
</dbReference>
<dbReference type="Pfam" id="PF01266">
    <property type="entry name" value="DAO"/>
    <property type="match status" value="1"/>
</dbReference>
<dbReference type="Gene3D" id="3.50.50.60">
    <property type="entry name" value="FAD/NAD(P)-binding domain"/>
    <property type="match status" value="1"/>
</dbReference>
<keyword evidence="7" id="KW-1185">Reference proteome</keyword>
<protein>
    <submittedName>
        <fullName evidence="6">TIGR03364 family FAD-dependent oxidoreductase</fullName>
    </submittedName>
</protein>
<dbReference type="PANTHER" id="PTHR13847">
    <property type="entry name" value="SARCOSINE DEHYDROGENASE-RELATED"/>
    <property type="match status" value="1"/>
</dbReference>
<accession>A0ABS1DBF6</accession>
<gene>
    <name evidence="6" type="ORF">CKO28_04335</name>
</gene>
<dbReference type="InterPro" id="IPR002347">
    <property type="entry name" value="SDR_fam"/>
</dbReference>
<evidence type="ECO:0000256" key="3">
    <source>
        <dbReference type="ARBA" id="ARBA00022630"/>
    </source>
</evidence>
<reference evidence="6 7" key="1">
    <citation type="journal article" date="2020" name="Microorganisms">
        <title>Osmotic Adaptation and Compatible Solute Biosynthesis of Phototrophic Bacteria as Revealed from Genome Analyses.</title>
        <authorList>
            <person name="Imhoff J.F."/>
            <person name="Rahn T."/>
            <person name="Kunzel S."/>
            <person name="Keller A."/>
            <person name="Neulinger S.C."/>
        </authorList>
    </citation>
    <scope>NUCLEOTIDE SEQUENCE [LARGE SCALE GENOMIC DNA]</scope>
    <source>
        <strain evidence="6 7">DSM 9895</strain>
    </source>
</reference>
<dbReference type="Proteomes" id="UP001296873">
    <property type="component" value="Unassembled WGS sequence"/>
</dbReference>
<dbReference type="PRINTS" id="PR00081">
    <property type="entry name" value="GDHRDH"/>
</dbReference>
<feature type="domain" description="FAD dependent oxidoreductase" evidence="5">
    <location>
        <begin position="12"/>
        <end position="375"/>
    </location>
</feature>
<dbReference type="SUPFAM" id="SSF51905">
    <property type="entry name" value="FAD/NAD(P)-binding domain"/>
    <property type="match status" value="1"/>
</dbReference>
<dbReference type="InterPro" id="IPR036188">
    <property type="entry name" value="FAD/NAD-bd_sf"/>
</dbReference>
<dbReference type="RefSeq" id="WP_200339336.1">
    <property type="nucleotide sequence ID" value="NZ_NRRL01000005.1"/>
</dbReference>
<evidence type="ECO:0000313" key="7">
    <source>
        <dbReference type="Proteomes" id="UP001296873"/>
    </source>
</evidence>
<dbReference type="PANTHER" id="PTHR13847:SF286">
    <property type="entry name" value="D-AMINO ACID DEHYDROGENASE"/>
    <property type="match status" value="1"/>
</dbReference>
<proteinExistence type="inferred from homology"/>
<dbReference type="Gene3D" id="3.30.9.10">
    <property type="entry name" value="D-Amino Acid Oxidase, subunit A, domain 2"/>
    <property type="match status" value="1"/>
</dbReference>
<evidence type="ECO:0000259" key="5">
    <source>
        <dbReference type="Pfam" id="PF01266"/>
    </source>
</evidence>
<evidence type="ECO:0000313" key="6">
    <source>
        <dbReference type="EMBL" id="MBK1667271.1"/>
    </source>
</evidence>
<keyword evidence="3" id="KW-0285">Flavoprotein</keyword>
<evidence type="ECO:0000256" key="2">
    <source>
        <dbReference type="ARBA" id="ARBA00009410"/>
    </source>
</evidence>
<comment type="similarity">
    <text evidence="2">Belongs to the DadA oxidoreductase family.</text>
</comment>
<dbReference type="NCBIfam" id="TIGR03364">
    <property type="entry name" value="HpnW_proposed"/>
    <property type="match status" value="1"/>
</dbReference>